<comment type="similarity">
    <text evidence="7">Belongs to the TRAP transporter small permease family.</text>
</comment>
<keyword evidence="7" id="KW-0997">Cell inner membrane</keyword>
<dbReference type="GO" id="GO:0005886">
    <property type="term" value="C:plasma membrane"/>
    <property type="evidence" value="ECO:0007669"/>
    <property type="project" value="UniProtKB-SubCell"/>
</dbReference>
<dbReference type="GO" id="GO:0022857">
    <property type="term" value="F:transmembrane transporter activity"/>
    <property type="evidence" value="ECO:0007669"/>
    <property type="project" value="UniProtKB-UniRule"/>
</dbReference>
<protein>
    <recommendedName>
        <fullName evidence="7">TRAP transporter small permease protein</fullName>
    </recommendedName>
</protein>
<evidence type="ECO:0000256" key="6">
    <source>
        <dbReference type="ARBA" id="ARBA00023136"/>
    </source>
</evidence>
<reference evidence="10" key="1">
    <citation type="submission" date="2017-10" db="EMBL/GenBank/DDBJ databases">
        <authorList>
            <person name="Kravchenko I.K."/>
            <person name="Grouzdev D.S."/>
        </authorList>
    </citation>
    <scope>NUCLEOTIDE SEQUENCE [LARGE SCALE GENOMIC DNA]</scope>
    <source>
        <strain evidence="10">B2</strain>
    </source>
</reference>
<dbReference type="Pfam" id="PF04290">
    <property type="entry name" value="DctQ"/>
    <property type="match status" value="1"/>
</dbReference>
<dbReference type="InterPro" id="IPR055348">
    <property type="entry name" value="DctQ"/>
</dbReference>
<dbReference type="Proteomes" id="UP000225379">
    <property type="component" value="Unassembled WGS sequence"/>
</dbReference>
<feature type="transmembrane region" description="Helical" evidence="7">
    <location>
        <begin position="62"/>
        <end position="81"/>
    </location>
</feature>
<organism evidence="9 10">
    <name type="scientific">Azospirillum palustre</name>
    <dbReference type="NCBI Taxonomy" id="2044885"/>
    <lineage>
        <taxon>Bacteria</taxon>
        <taxon>Pseudomonadati</taxon>
        <taxon>Pseudomonadota</taxon>
        <taxon>Alphaproteobacteria</taxon>
        <taxon>Rhodospirillales</taxon>
        <taxon>Azospirillaceae</taxon>
        <taxon>Azospirillum</taxon>
    </lineage>
</organism>
<evidence type="ECO:0000256" key="3">
    <source>
        <dbReference type="ARBA" id="ARBA00022475"/>
    </source>
</evidence>
<dbReference type="OrthoDB" id="6183232at2"/>
<evidence type="ECO:0000259" key="8">
    <source>
        <dbReference type="Pfam" id="PF04290"/>
    </source>
</evidence>
<keyword evidence="6 7" id="KW-0472">Membrane</keyword>
<comment type="caution">
    <text evidence="9">The sequence shown here is derived from an EMBL/GenBank/DDBJ whole genome shotgun (WGS) entry which is preliminary data.</text>
</comment>
<dbReference type="RefSeq" id="WP_098734855.1">
    <property type="nucleotide sequence ID" value="NZ_PDKW01000037.1"/>
</dbReference>
<evidence type="ECO:0000256" key="2">
    <source>
        <dbReference type="ARBA" id="ARBA00022448"/>
    </source>
</evidence>
<feature type="transmembrane region" description="Helical" evidence="7">
    <location>
        <begin position="142"/>
        <end position="161"/>
    </location>
</feature>
<accession>A0A2B8BNP7</accession>
<evidence type="ECO:0000256" key="1">
    <source>
        <dbReference type="ARBA" id="ARBA00004651"/>
    </source>
</evidence>
<feature type="transmembrane region" description="Helical" evidence="7">
    <location>
        <begin position="101"/>
        <end position="122"/>
    </location>
</feature>
<feature type="transmembrane region" description="Helical" evidence="7">
    <location>
        <begin position="20"/>
        <end position="47"/>
    </location>
</feature>
<keyword evidence="2 7" id="KW-0813">Transport</keyword>
<dbReference type="EMBL" id="PDKW01000037">
    <property type="protein sequence ID" value="PGH58857.1"/>
    <property type="molecule type" value="Genomic_DNA"/>
</dbReference>
<feature type="domain" description="Tripartite ATP-independent periplasmic transporters DctQ component" evidence="8">
    <location>
        <begin position="39"/>
        <end position="168"/>
    </location>
</feature>
<gene>
    <name evidence="9" type="ORF">CRT60_02355</name>
</gene>
<evidence type="ECO:0000256" key="5">
    <source>
        <dbReference type="ARBA" id="ARBA00022989"/>
    </source>
</evidence>
<evidence type="ECO:0000256" key="4">
    <source>
        <dbReference type="ARBA" id="ARBA00022692"/>
    </source>
</evidence>
<evidence type="ECO:0000256" key="7">
    <source>
        <dbReference type="RuleBase" id="RU369079"/>
    </source>
</evidence>
<comment type="subcellular location">
    <subcellularLocation>
        <location evidence="7">Cell inner membrane</location>
        <topology evidence="7">Multi-pass membrane protein</topology>
    </subcellularLocation>
    <subcellularLocation>
        <location evidence="1">Cell membrane</location>
        <topology evidence="1">Multi-pass membrane protein</topology>
    </subcellularLocation>
</comment>
<sequence length="183" mass="19521">MHEPIGSPDFRPRSAGERALLLAAKGFALAGGGIFIALIGMSLLSIFGRKLANLPITGDVELMQVGTAVAACAFLPLCTILGENLRVDFFTETAPAWMRRLLDAVADLLLGALALLLVWRTGLQVIDIREAGEVTPLLGLPVWMPMLAMLPSLALTALCALTRGWRDLTSNERQTAGTAEVAR</sequence>
<keyword evidence="10" id="KW-1185">Reference proteome</keyword>
<keyword evidence="5 7" id="KW-1133">Transmembrane helix</keyword>
<evidence type="ECO:0000313" key="9">
    <source>
        <dbReference type="EMBL" id="PGH58857.1"/>
    </source>
</evidence>
<keyword evidence="3" id="KW-1003">Cell membrane</keyword>
<evidence type="ECO:0000313" key="10">
    <source>
        <dbReference type="Proteomes" id="UP000225379"/>
    </source>
</evidence>
<comment type="function">
    <text evidence="7">Part of the tripartite ATP-independent periplasmic (TRAP) transport system.</text>
</comment>
<comment type="subunit">
    <text evidence="7">The complex comprises the extracytoplasmic solute receptor protein and the two transmembrane proteins.</text>
</comment>
<keyword evidence="4 7" id="KW-0812">Transmembrane</keyword>
<proteinExistence type="inferred from homology"/>
<dbReference type="AlphaFoldDB" id="A0A2B8BNP7"/>
<name>A0A2B8BNP7_9PROT</name>